<dbReference type="InParanoid" id="Q22YS5"/>
<accession>Q22YS5</accession>
<evidence type="ECO:0000313" key="1">
    <source>
        <dbReference type="EMBL" id="EAR90596.1"/>
    </source>
</evidence>
<dbReference type="AlphaFoldDB" id="Q22YS5"/>
<dbReference type="InterPro" id="IPR028008">
    <property type="entry name" value="DUF4441"/>
</dbReference>
<dbReference type="GeneID" id="7833224"/>
<dbReference type="EMBL" id="GG662798">
    <property type="protein sequence ID" value="EAR90596.1"/>
    <property type="molecule type" value="Genomic_DNA"/>
</dbReference>
<reference evidence="2" key="1">
    <citation type="journal article" date="2006" name="PLoS Biol.">
        <title>Macronuclear genome sequence of the ciliate Tetrahymena thermophila, a model eukaryote.</title>
        <authorList>
            <person name="Eisen J.A."/>
            <person name="Coyne R.S."/>
            <person name="Wu M."/>
            <person name="Wu D."/>
            <person name="Thiagarajan M."/>
            <person name="Wortman J.R."/>
            <person name="Badger J.H."/>
            <person name="Ren Q."/>
            <person name="Amedeo P."/>
            <person name="Jones K.M."/>
            <person name="Tallon L.J."/>
            <person name="Delcher A.L."/>
            <person name="Salzberg S.L."/>
            <person name="Silva J.C."/>
            <person name="Haas B.J."/>
            <person name="Majoros W.H."/>
            <person name="Farzad M."/>
            <person name="Carlton J.M."/>
            <person name="Smith R.K. Jr."/>
            <person name="Garg J."/>
            <person name="Pearlman R.E."/>
            <person name="Karrer K.M."/>
            <person name="Sun L."/>
            <person name="Manning G."/>
            <person name="Elde N.C."/>
            <person name="Turkewitz A.P."/>
            <person name="Asai D.J."/>
            <person name="Wilkes D.E."/>
            <person name="Wang Y."/>
            <person name="Cai H."/>
            <person name="Collins K."/>
            <person name="Stewart B.A."/>
            <person name="Lee S.R."/>
            <person name="Wilamowska K."/>
            <person name="Weinberg Z."/>
            <person name="Ruzzo W.L."/>
            <person name="Wloga D."/>
            <person name="Gaertig J."/>
            <person name="Frankel J."/>
            <person name="Tsao C.-C."/>
            <person name="Gorovsky M.A."/>
            <person name="Keeling P.J."/>
            <person name="Waller R.F."/>
            <person name="Patron N.J."/>
            <person name="Cherry J.M."/>
            <person name="Stover N.A."/>
            <person name="Krieger C.J."/>
            <person name="del Toro C."/>
            <person name="Ryder H.F."/>
            <person name="Williamson S.C."/>
            <person name="Barbeau R.A."/>
            <person name="Hamilton E.P."/>
            <person name="Orias E."/>
        </authorList>
    </citation>
    <scope>NUCLEOTIDE SEQUENCE [LARGE SCALE GENOMIC DNA]</scope>
    <source>
        <strain evidence="2">SB210</strain>
    </source>
</reference>
<dbReference type="Pfam" id="PF14536">
    <property type="entry name" value="DUF4441"/>
    <property type="match status" value="1"/>
</dbReference>
<keyword evidence="2" id="KW-1185">Reference proteome</keyword>
<name>Q22YS5_TETTS</name>
<dbReference type="RefSeq" id="XP_001010841.1">
    <property type="nucleotide sequence ID" value="XM_001010841.1"/>
</dbReference>
<sequence length="191" mass="22573">MKIIQDINNQPLDFNNNDNNNLNLIDIFLELVDEQDSGSQISSGSYEECLDITKLFQEVRKSNIVKNIIKSFSRFIETCKKEEEDSLNPLIKKGQSFSQAKKLIKRNFKTFGKRWNMKLNYLIDKSSFKPLFSYYLNNKSQIWLNSSKVQNKQEHQVVINFIIQALKNPQHLKEIKYYKKTKSIIKDKKKI</sequence>
<dbReference type="Proteomes" id="UP000009168">
    <property type="component" value="Unassembled WGS sequence"/>
</dbReference>
<proteinExistence type="predicted"/>
<dbReference type="HOGENOM" id="CLU_093671_0_0_1"/>
<evidence type="ECO:0000313" key="2">
    <source>
        <dbReference type="Proteomes" id="UP000009168"/>
    </source>
</evidence>
<gene>
    <name evidence="1" type="ORF">TTHERM_00122450</name>
</gene>
<dbReference type="KEGG" id="tet:TTHERM_00122450"/>
<organism evidence="1 2">
    <name type="scientific">Tetrahymena thermophila (strain SB210)</name>
    <dbReference type="NCBI Taxonomy" id="312017"/>
    <lineage>
        <taxon>Eukaryota</taxon>
        <taxon>Sar</taxon>
        <taxon>Alveolata</taxon>
        <taxon>Ciliophora</taxon>
        <taxon>Intramacronucleata</taxon>
        <taxon>Oligohymenophorea</taxon>
        <taxon>Hymenostomatida</taxon>
        <taxon>Tetrahymenina</taxon>
        <taxon>Tetrahymenidae</taxon>
        <taxon>Tetrahymena</taxon>
    </lineage>
</organism>
<protein>
    <submittedName>
        <fullName evidence="1">Uncharacterized protein</fullName>
    </submittedName>
</protein>